<evidence type="ECO:0000313" key="2">
    <source>
        <dbReference type="Proteomes" id="UP001153954"/>
    </source>
</evidence>
<protein>
    <submittedName>
        <fullName evidence="1">Uncharacterized protein</fullName>
    </submittedName>
</protein>
<dbReference type="AlphaFoldDB" id="A0AAU9VCD6"/>
<dbReference type="Proteomes" id="UP001153954">
    <property type="component" value="Unassembled WGS sequence"/>
</dbReference>
<organism evidence="1 2">
    <name type="scientific">Euphydryas editha</name>
    <name type="common">Edith's checkerspot</name>
    <dbReference type="NCBI Taxonomy" id="104508"/>
    <lineage>
        <taxon>Eukaryota</taxon>
        <taxon>Metazoa</taxon>
        <taxon>Ecdysozoa</taxon>
        <taxon>Arthropoda</taxon>
        <taxon>Hexapoda</taxon>
        <taxon>Insecta</taxon>
        <taxon>Pterygota</taxon>
        <taxon>Neoptera</taxon>
        <taxon>Endopterygota</taxon>
        <taxon>Lepidoptera</taxon>
        <taxon>Glossata</taxon>
        <taxon>Ditrysia</taxon>
        <taxon>Papilionoidea</taxon>
        <taxon>Nymphalidae</taxon>
        <taxon>Nymphalinae</taxon>
        <taxon>Euphydryas</taxon>
    </lineage>
</organism>
<keyword evidence="2" id="KW-1185">Reference proteome</keyword>
<dbReference type="EMBL" id="CAKOGL010000051">
    <property type="protein sequence ID" value="CAH2109015.1"/>
    <property type="molecule type" value="Genomic_DNA"/>
</dbReference>
<name>A0AAU9VCD6_EUPED</name>
<proteinExistence type="predicted"/>
<evidence type="ECO:0000313" key="1">
    <source>
        <dbReference type="EMBL" id="CAH2109015.1"/>
    </source>
</evidence>
<sequence length="79" mass="9164">MIHEELQEAYNLFIDEINKAAGKSIPYVKISQDPCSKFTPRPYWNTKLSKAIAERQLALLKEKLVKHKELVVRPRVKDG</sequence>
<accession>A0AAU9VCD6</accession>
<comment type="caution">
    <text evidence="1">The sequence shown here is derived from an EMBL/GenBank/DDBJ whole genome shotgun (WGS) entry which is preliminary data.</text>
</comment>
<reference evidence="1" key="1">
    <citation type="submission" date="2022-03" db="EMBL/GenBank/DDBJ databases">
        <authorList>
            <person name="Tunstrom K."/>
        </authorList>
    </citation>
    <scope>NUCLEOTIDE SEQUENCE</scope>
</reference>
<gene>
    <name evidence="1" type="ORF">EEDITHA_LOCUS22899</name>
</gene>